<name>A0A914AFN9_PATMI</name>
<dbReference type="AlphaFoldDB" id="A0A914AFN9"/>
<evidence type="ECO:0000313" key="8">
    <source>
        <dbReference type="Proteomes" id="UP000887568"/>
    </source>
</evidence>
<dbReference type="PANTHER" id="PTHR16932">
    <property type="entry name" value="INTERFERON ALPHA-INDUCIBLE PROTEIN 27"/>
    <property type="match status" value="1"/>
</dbReference>
<dbReference type="InterPro" id="IPR038213">
    <property type="entry name" value="IFI6/IFI27-like_sf"/>
</dbReference>
<dbReference type="EnsemblMetazoa" id="XM_038206615.1">
    <property type="protein sequence ID" value="XP_038062543.1"/>
    <property type="gene ID" value="LOC119732711"/>
</dbReference>
<evidence type="ECO:0000256" key="1">
    <source>
        <dbReference type="ARBA" id="ARBA00004141"/>
    </source>
</evidence>
<comment type="similarity">
    <text evidence="2">Belongs to the IFI6/IFI27 family.</text>
</comment>
<dbReference type="PANTHER" id="PTHR16932:SF18">
    <property type="entry name" value="INTERFERON, ALPHA-INDUCIBLE PROTEIN 27-LIKE 2"/>
    <property type="match status" value="1"/>
</dbReference>
<accession>A0A914AFN9</accession>
<feature type="region of interest" description="Disordered" evidence="6">
    <location>
        <begin position="1"/>
        <end position="23"/>
    </location>
</feature>
<keyword evidence="4" id="KW-1133">Transmembrane helix</keyword>
<evidence type="ECO:0000256" key="2">
    <source>
        <dbReference type="ARBA" id="ARBA00007262"/>
    </source>
</evidence>
<evidence type="ECO:0000256" key="3">
    <source>
        <dbReference type="ARBA" id="ARBA00022692"/>
    </source>
</evidence>
<organism evidence="7 8">
    <name type="scientific">Patiria miniata</name>
    <name type="common">Bat star</name>
    <name type="synonym">Asterina miniata</name>
    <dbReference type="NCBI Taxonomy" id="46514"/>
    <lineage>
        <taxon>Eukaryota</taxon>
        <taxon>Metazoa</taxon>
        <taxon>Echinodermata</taxon>
        <taxon>Eleutherozoa</taxon>
        <taxon>Asterozoa</taxon>
        <taxon>Asteroidea</taxon>
        <taxon>Valvatacea</taxon>
        <taxon>Valvatida</taxon>
        <taxon>Asterinidae</taxon>
        <taxon>Patiria</taxon>
    </lineage>
</organism>
<evidence type="ECO:0000313" key="7">
    <source>
        <dbReference type="EnsemblMetazoa" id="XP_038062543.1"/>
    </source>
</evidence>
<keyword evidence="5" id="KW-0472">Membrane</keyword>
<proteinExistence type="inferred from homology"/>
<protein>
    <submittedName>
        <fullName evidence="7">Uncharacterized protein</fullName>
    </submittedName>
</protein>
<evidence type="ECO:0000256" key="6">
    <source>
        <dbReference type="SAM" id="MobiDB-lite"/>
    </source>
</evidence>
<comment type="subcellular location">
    <subcellularLocation>
        <location evidence="1">Membrane</location>
        <topology evidence="1">Multi-pass membrane protein</topology>
    </subcellularLocation>
</comment>
<dbReference type="InterPro" id="IPR009311">
    <property type="entry name" value="IFI6/IFI27-like"/>
</dbReference>
<dbReference type="GeneID" id="119732711"/>
<dbReference type="Proteomes" id="UP000887568">
    <property type="component" value="Unplaced"/>
</dbReference>
<dbReference type="GO" id="GO:0097193">
    <property type="term" value="P:intrinsic apoptotic signaling pathway"/>
    <property type="evidence" value="ECO:0007669"/>
    <property type="project" value="TreeGrafter"/>
</dbReference>
<feature type="region of interest" description="Disordered" evidence="6">
    <location>
        <begin position="48"/>
        <end position="111"/>
    </location>
</feature>
<dbReference type="RefSeq" id="XP_038062543.1">
    <property type="nucleotide sequence ID" value="XM_038206615.1"/>
</dbReference>
<dbReference type="GO" id="GO:0031966">
    <property type="term" value="C:mitochondrial membrane"/>
    <property type="evidence" value="ECO:0007669"/>
    <property type="project" value="TreeGrafter"/>
</dbReference>
<sequence length="111" mass="10826">MPSKGGGGARSRGSGGGSQCVKPGALGFKSGGVAKGSVTANMMSCQGSVKSGSKVAQLQSQGAKGGAQSGRSGEVSRSVQPSALGFKPGGVEKGSVGARMMSPKGLWRQAR</sequence>
<dbReference type="Gene3D" id="6.10.110.10">
    <property type="match status" value="1"/>
</dbReference>
<evidence type="ECO:0000256" key="5">
    <source>
        <dbReference type="ARBA" id="ARBA00023136"/>
    </source>
</evidence>
<dbReference type="GO" id="GO:0001836">
    <property type="term" value="P:release of cytochrome c from mitochondria"/>
    <property type="evidence" value="ECO:0007669"/>
    <property type="project" value="TreeGrafter"/>
</dbReference>
<keyword evidence="8" id="KW-1185">Reference proteome</keyword>
<feature type="compositionally biased region" description="Gly residues" evidence="6">
    <location>
        <begin position="1"/>
        <end position="18"/>
    </location>
</feature>
<reference evidence="7" key="1">
    <citation type="submission" date="2022-11" db="UniProtKB">
        <authorList>
            <consortium name="EnsemblMetazoa"/>
        </authorList>
    </citation>
    <scope>IDENTIFICATION</scope>
</reference>
<keyword evidence="3" id="KW-0812">Transmembrane</keyword>
<dbReference type="Pfam" id="PF06140">
    <property type="entry name" value="Ifi-6-16"/>
    <property type="match status" value="1"/>
</dbReference>
<evidence type="ECO:0000256" key="4">
    <source>
        <dbReference type="ARBA" id="ARBA00022989"/>
    </source>
</evidence>